<keyword evidence="4" id="KW-1185">Reference proteome</keyword>
<dbReference type="Pfam" id="PF25999">
    <property type="entry name" value="SYNRG_C"/>
    <property type="match status" value="1"/>
</dbReference>
<feature type="compositionally biased region" description="Low complexity" evidence="1">
    <location>
        <begin position="148"/>
        <end position="172"/>
    </location>
</feature>
<feature type="compositionally biased region" description="Polar residues" evidence="1">
    <location>
        <begin position="239"/>
        <end position="254"/>
    </location>
</feature>
<feature type="compositionally biased region" description="Basic and acidic residues" evidence="1">
    <location>
        <begin position="185"/>
        <end position="210"/>
    </location>
</feature>
<feature type="domain" description="Synergin gamma C-terminal" evidence="2">
    <location>
        <begin position="715"/>
        <end position="905"/>
    </location>
</feature>
<feature type="region of interest" description="Disordered" evidence="1">
    <location>
        <begin position="460"/>
        <end position="516"/>
    </location>
</feature>
<dbReference type="AlphaFoldDB" id="A0AAN9IE24"/>
<dbReference type="InterPro" id="IPR059024">
    <property type="entry name" value="SYNRG_C"/>
</dbReference>
<accession>A0AAN9IE24</accession>
<reference evidence="3 4" key="1">
    <citation type="submission" date="2024-01" db="EMBL/GenBank/DDBJ databases">
        <title>The genomes of 5 underutilized Papilionoideae crops provide insights into root nodulation and disease resistanc.</title>
        <authorList>
            <person name="Yuan L."/>
        </authorList>
    </citation>
    <scope>NUCLEOTIDE SEQUENCE [LARGE SCALE GENOMIC DNA]</scope>
    <source>
        <strain evidence="3">ZHUSHIDOU_FW_LH</strain>
        <tissue evidence="3">Leaf</tissue>
    </source>
</reference>
<dbReference type="Proteomes" id="UP001372338">
    <property type="component" value="Unassembled WGS sequence"/>
</dbReference>
<dbReference type="PANTHER" id="PTHR35701">
    <property type="entry name" value="OS11G0148400 PROTEIN"/>
    <property type="match status" value="1"/>
</dbReference>
<organism evidence="3 4">
    <name type="scientific">Crotalaria pallida</name>
    <name type="common">Smooth rattlebox</name>
    <name type="synonym">Crotalaria striata</name>
    <dbReference type="NCBI Taxonomy" id="3830"/>
    <lineage>
        <taxon>Eukaryota</taxon>
        <taxon>Viridiplantae</taxon>
        <taxon>Streptophyta</taxon>
        <taxon>Embryophyta</taxon>
        <taxon>Tracheophyta</taxon>
        <taxon>Spermatophyta</taxon>
        <taxon>Magnoliopsida</taxon>
        <taxon>eudicotyledons</taxon>
        <taxon>Gunneridae</taxon>
        <taxon>Pentapetalae</taxon>
        <taxon>rosids</taxon>
        <taxon>fabids</taxon>
        <taxon>Fabales</taxon>
        <taxon>Fabaceae</taxon>
        <taxon>Papilionoideae</taxon>
        <taxon>50 kb inversion clade</taxon>
        <taxon>genistoids sensu lato</taxon>
        <taxon>core genistoids</taxon>
        <taxon>Crotalarieae</taxon>
        <taxon>Crotalaria</taxon>
    </lineage>
</organism>
<feature type="compositionally biased region" description="Acidic residues" evidence="1">
    <location>
        <begin position="173"/>
        <end position="184"/>
    </location>
</feature>
<sequence>MAEDDDSFGDFTFASLPTPQPFPSTTAAADDEDDDDWGDFINHSSNQINGVISKPSDPFPVSHLNHNNAVTVQVQPSPQPPQKPTWNKPNGAIPLSIFGLQEEEEDEKEKEKEEHVSSNNSDSVKKGSGSNGSVGGITDLISNLYNQSSRNGGSVVSISNGSATNSNNLNLDSVEENEDDDDDGWEFKSAEWESGTKSHNSKAEEKHDNGELGVGSMLDSSTGISDKAGGWNPGFEFYPSSTSQQHVSPQLGQKNESNGSITGFAVFNHNFGELNAHSGSGSNQNLEAPKLANIYTSTVEELRFDGGAPHGSLDPSHESESHQSDKWGFGFDFNSSSLGEDSHMSQSNFNTDINEDDNNKINASLTNTNVDSDVNLFEPKGAVAETGTTLESPKIGSENRRAALPLSIFGDEIPDTDEQPVSQDLSPFAPTSPIKSSFSSPGSNLSIKDIWNLYSQTEPKSSASVTPKANENGFHESPGVSGASLVNGDNDFDDGFGDFMDASPGTSFSHEPAQKSSFNHAPQLIENGLQSSPTVLNSDLMNDADGFEDDSWEFKDAFSVTRSQDQASAINHIDSPTQLSTKLEPVDYVDFYSKLKDELCNAVLFHFKNLKAAQNVSSISGYDAKATTLQEEIQEFSKILHQDNIIPKEYLSESYSPRNMYFNELLEVLKESKFHIFESESQLASRMSSAEKDMKSAMELLKDTVSTLRILKLGSKEEQSNYLTAWSKIASVCSEELKHGAYIWKQAVQENVHDQILSHPKGVRYIHALGEIYRVAEIIGASVKFHKPWMLGSVDSKSLFSLLNKCYSIWSDSGLEEALFRVSNQNNIDLDANSRGLVESIKYIHELDEHSLQNYAISGEETTCQLSALPAGFLPGLKMVTWNGKHYFVTLANLWVNLISSDPPKK</sequence>
<dbReference type="PANTHER" id="PTHR35701:SF1">
    <property type="entry name" value="OS11G0148400 PROTEIN"/>
    <property type="match status" value="1"/>
</dbReference>
<evidence type="ECO:0000313" key="4">
    <source>
        <dbReference type="Proteomes" id="UP001372338"/>
    </source>
</evidence>
<evidence type="ECO:0000256" key="1">
    <source>
        <dbReference type="SAM" id="MobiDB-lite"/>
    </source>
</evidence>
<dbReference type="EMBL" id="JAYWIO010000004">
    <property type="protein sequence ID" value="KAK7269321.1"/>
    <property type="molecule type" value="Genomic_DNA"/>
</dbReference>
<feature type="compositionally biased region" description="Acidic residues" evidence="1">
    <location>
        <begin position="29"/>
        <end position="38"/>
    </location>
</feature>
<evidence type="ECO:0000313" key="3">
    <source>
        <dbReference type="EMBL" id="KAK7269321.1"/>
    </source>
</evidence>
<evidence type="ECO:0000259" key="2">
    <source>
        <dbReference type="Pfam" id="PF25999"/>
    </source>
</evidence>
<feature type="region of interest" description="Disordered" evidence="1">
    <location>
        <begin position="305"/>
        <end position="328"/>
    </location>
</feature>
<protein>
    <recommendedName>
        <fullName evidence="2">Synergin gamma C-terminal domain-containing protein</fullName>
    </recommendedName>
</protein>
<feature type="region of interest" description="Disordered" evidence="1">
    <location>
        <begin position="1"/>
        <end position="226"/>
    </location>
</feature>
<feature type="compositionally biased region" description="Polar residues" evidence="1">
    <location>
        <begin position="460"/>
        <end position="469"/>
    </location>
</feature>
<feature type="compositionally biased region" description="Polar residues" evidence="1">
    <location>
        <begin position="504"/>
        <end position="516"/>
    </location>
</feature>
<feature type="compositionally biased region" description="Low complexity" evidence="1">
    <location>
        <begin position="117"/>
        <end position="128"/>
    </location>
</feature>
<feature type="region of interest" description="Disordered" evidence="1">
    <location>
        <begin position="235"/>
        <end position="254"/>
    </location>
</feature>
<gene>
    <name evidence="3" type="ORF">RIF29_22045</name>
</gene>
<proteinExistence type="predicted"/>
<comment type="caution">
    <text evidence="3">The sequence shown here is derived from an EMBL/GenBank/DDBJ whole genome shotgun (WGS) entry which is preliminary data.</text>
</comment>
<name>A0AAN9IE24_CROPI</name>
<feature type="compositionally biased region" description="Basic and acidic residues" evidence="1">
    <location>
        <begin position="315"/>
        <end position="325"/>
    </location>
</feature>